<evidence type="ECO:0000256" key="2">
    <source>
        <dbReference type="ARBA" id="ARBA00022692"/>
    </source>
</evidence>
<organism evidence="7 8">
    <name type="scientific">Candida viswanathii</name>
    <dbReference type="NCBI Taxonomy" id="5486"/>
    <lineage>
        <taxon>Eukaryota</taxon>
        <taxon>Fungi</taxon>
        <taxon>Dikarya</taxon>
        <taxon>Ascomycota</taxon>
        <taxon>Saccharomycotina</taxon>
        <taxon>Pichiomycetes</taxon>
        <taxon>Debaryomycetaceae</taxon>
        <taxon>Candida/Lodderomyces clade</taxon>
        <taxon>Candida</taxon>
    </lineage>
</organism>
<evidence type="ECO:0000256" key="5">
    <source>
        <dbReference type="SAM" id="MobiDB-lite"/>
    </source>
</evidence>
<feature type="transmembrane region" description="Helical" evidence="6">
    <location>
        <begin position="490"/>
        <end position="516"/>
    </location>
</feature>
<comment type="subcellular location">
    <subcellularLocation>
        <location evidence="1">Membrane</location>
        <topology evidence="1">Multi-pass membrane protein</topology>
    </subcellularLocation>
</comment>
<dbReference type="InterPro" id="IPR004776">
    <property type="entry name" value="Mem_transp_PIN-like"/>
</dbReference>
<keyword evidence="4 6" id="KW-0472">Membrane</keyword>
<protein>
    <submittedName>
        <fullName evidence="7">Protein ECM3</fullName>
    </submittedName>
</protein>
<feature type="compositionally biased region" description="Polar residues" evidence="5">
    <location>
        <begin position="242"/>
        <end position="259"/>
    </location>
</feature>
<feature type="transmembrane region" description="Helical" evidence="6">
    <location>
        <begin position="74"/>
        <end position="99"/>
    </location>
</feature>
<feature type="transmembrane region" description="Helical" evidence="6">
    <location>
        <begin position="106"/>
        <end position="126"/>
    </location>
</feature>
<evidence type="ECO:0000256" key="6">
    <source>
        <dbReference type="SAM" id="Phobius"/>
    </source>
</evidence>
<dbReference type="GO" id="GO:0016020">
    <property type="term" value="C:membrane"/>
    <property type="evidence" value="ECO:0007669"/>
    <property type="project" value="UniProtKB-SubCell"/>
</dbReference>
<feature type="region of interest" description="Disordered" evidence="5">
    <location>
        <begin position="182"/>
        <end position="297"/>
    </location>
</feature>
<feature type="transmembrane region" description="Helical" evidence="6">
    <location>
        <begin position="45"/>
        <end position="68"/>
    </location>
</feature>
<feature type="compositionally biased region" description="Basic and acidic residues" evidence="5">
    <location>
        <begin position="210"/>
        <end position="223"/>
    </location>
</feature>
<evidence type="ECO:0000313" key="8">
    <source>
        <dbReference type="Proteomes" id="UP000253472"/>
    </source>
</evidence>
<evidence type="ECO:0000256" key="1">
    <source>
        <dbReference type="ARBA" id="ARBA00004141"/>
    </source>
</evidence>
<feature type="transmembrane region" description="Helical" evidence="6">
    <location>
        <begin position="422"/>
        <end position="445"/>
    </location>
</feature>
<evidence type="ECO:0000256" key="3">
    <source>
        <dbReference type="ARBA" id="ARBA00022989"/>
    </source>
</evidence>
<feature type="transmembrane region" description="Helical" evidence="6">
    <location>
        <begin position="528"/>
        <end position="552"/>
    </location>
</feature>
<comment type="caution">
    <text evidence="7">The sequence shown here is derived from an EMBL/GenBank/DDBJ whole genome shotgun (WGS) entry which is preliminary data.</text>
</comment>
<dbReference type="OrthoDB" id="435607at2759"/>
<keyword evidence="3 6" id="KW-1133">Transmembrane helix</keyword>
<evidence type="ECO:0000313" key="7">
    <source>
        <dbReference type="EMBL" id="RCK67611.1"/>
    </source>
</evidence>
<feature type="transmembrane region" description="Helical" evidence="6">
    <location>
        <begin position="371"/>
        <end position="392"/>
    </location>
</feature>
<dbReference type="InterPro" id="IPR040254">
    <property type="entry name" value="Ecm3-like"/>
</dbReference>
<proteinExistence type="predicted"/>
<feature type="transmembrane region" description="Helical" evidence="6">
    <location>
        <begin position="12"/>
        <end position="33"/>
    </location>
</feature>
<dbReference type="PANTHER" id="PTHR31274:SF1">
    <property type="entry name" value="AGL149CP"/>
    <property type="match status" value="1"/>
</dbReference>
<feature type="compositionally biased region" description="Acidic residues" evidence="5">
    <location>
        <begin position="224"/>
        <end position="241"/>
    </location>
</feature>
<feature type="transmembrane region" description="Helical" evidence="6">
    <location>
        <begin position="457"/>
        <end position="478"/>
    </location>
</feature>
<dbReference type="STRING" id="5486.A0A367YRI4"/>
<gene>
    <name evidence="7" type="primary">ECM3_0</name>
    <name evidence="7" type="ORF">Cantr_03238</name>
</gene>
<dbReference type="GO" id="GO:0055085">
    <property type="term" value="P:transmembrane transport"/>
    <property type="evidence" value="ECO:0007669"/>
    <property type="project" value="InterPro"/>
</dbReference>
<dbReference type="AlphaFoldDB" id="A0A367YRI4"/>
<keyword evidence="2 6" id="KW-0812">Transmembrane</keyword>
<sequence>MSDGKLPLGLVIYSAVKPIFKIYFIIALGFFLAKRNILSVATCRDLSDTVVTAIMPCLIFNNIVSYLKSSDIKFIGIIFFTGTLLFLVGGTLAYCVFVITKAPKRWMGGLISVGIFPNISDLPIAYLQTFAKGGVIFTTAQGEKGVAYVCIFLMVMVMYQFSLGLFRLIEYDFRDELLDTTDEEEKVSSDSDGSERNPQRPVDANNTSLSEEKKRSRHNTLERQDEDATGDDNEVEREGDDSSISSRAVASDVSLSTQEDLQHQEFLRARAKQSQRLSRTPTRPEDLELRPRSSHSSDVSVPYSLHLIVSRTSDLRRQQSQTVKDVINEYSEFDALRSNEVQRTRTATSELAVEPKTNEEKSKVKAYLKQLWKNILSPNSLSLIISIAIAMAPPLKALFIKSSFYIPNAPDELPPLSFVLDFTSYVGAASVPIGLILLGATLARLQVKKMPPGFWKTAVLICVARLVIIPIFGVGLTTGFDHGGWYGDDYLVRFVSVLEFGLPNATSLVYFTAFYTDPAAEEHLQMDCLAICLICQYMVLWISLPFLTTFTLKVSLGL</sequence>
<evidence type="ECO:0000256" key="4">
    <source>
        <dbReference type="ARBA" id="ARBA00023136"/>
    </source>
</evidence>
<dbReference type="Proteomes" id="UP000253472">
    <property type="component" value="Unassembled WGS sequence"/>
</dbReference>
<reference evidence="7 8" key="1">
    <citation type="submission" date="2018-06" db="EMBL/GenBank/DDBJ databases">
        <title>Whole genome sequencing of Candida tropicalis (genome annotated by CSBL at Korea University).</title>
        <authorList>
            <person name="Ahn J."/>
        </authorList>
    </citation>
    <scope>NUCLEOTIDE SEQUENCE [LARGE SCALE GENOMIC DNA]</scope>
    <source>
        <strain evidence="7 8">ATCC 20962</strain>
    </source>
</reference>
<feature type="compositionally biased region" description="Basic and acidic residues" evidence="5">
    <location>
        <begin position="186"/>
        <end position="198"/>
    </location>
</feature>
<keyword evidence="8" id="KW-1185">Reference proteome</keyword>
<name>A0A367YRI4_9ASCO</name>
<feature type="compositionally biased region" description="Polar residues" evidence="5">
    <location>
        <begin position="272"/>
        <end position="281"/>
    </location>
</feature>
<feature type="compositionally biased region" description="Basic and acidic residues" evidence="5">
    <location>
        <begin position="282"/>
        <end position="291"/>
    </location>
</feature>
<dbReference type="EMBL" id="QLNQ01000001">
    <property type="protein sequence ID" value="RCK67611.1"/>
    <property type="molecule type" value="Genomic_DNA"/>
</dbReference>
<dbReference type="PANTHER" id="PTHR31274">
    <property type="entry name" value="PROTEIN ECM3"/>
    <property type="match status" value="1"/>
</dbReference>
<feature type="transmembrane region" description="Helical" evidence="6">
    <location>
        <begin position="146"/>
        <end position="166"/>
    </location>
</feature>
<dbReference type="Pfam" id="PF03547">
    <property type="entry name" value="Mem_trans"/>
    <property type="match status" value="1"/>
</dbReference>
<accession>A0A367YRI4</accession>